<evidence type="ECO:0000259" key="1">
    <source>
        <dbReference type="Pfam" id="PF02463"/>
    </source>
</evidence>
<dbReference type="Pfam" id="PF02463">
    <property type="entry name" value="SMC_N"/>
    <property type="match status" value="1"/>
</dbReference>
<dbReference type="AlphaFoldDB" id="A0A8T5ULN4"/>
<sequence>MKLLELEIHNFRGIRNLTIKPEGKNFLIYGPNGSGKSAVVDALDFLLTGQISRMTGKGTKGITLKKHGHHIDYSAEDTDVKAMVQIHGVEEPIEIKRNLSSPNDLICDDSVKEVINPVLELASRGQHVLTRREILNYVNADSNTRGKQIQTLLKITDVEETRMKLLKVRNTLKSNYQAAKNSRNTISAAINSNVGINSFDEDKILDFVNLKRKILGRTPIEELKSDKLKENLESQSLPSDMGINTRLLKNDIDKLQIIKSVENRENIRNIDVELRDLKAKISSDHNMKDALDHLRLSRLGLDLLGHDGSCPLCDTLWETDNLKEHLKNKIEVLTYAAENLDRMIKLSDELIIEVNQVLASLNEIIKSAEILELKEEINILKNWFNDLEILLSVLEGDNYPDPRFNGHLIEVLLAPVNLQVILDNIYSAAIEISPEPSDEQTAWDNLTKLEENLKNYEKSTNDCLKSFESYKKGEILLNTFLESRNSILNNLFAEIKDRFVELYRQLHGFDEMEFNALLVSEGAGVDFKVDFHGRGVNPPHALHSEGHQDSMGICLYLALAERLTQGFIDLIILDDVMMSVDAPHRREICNLLANFFKGRQFFITTHDQTWARQLQSEGVITSKNRIEFSNWTIENGPSMNILGDIWEVIENDLDRNDIPSAAAKLRRGSEEYFSQVCASLQAPVRFKFNGQYELGDLLSGAMSEYKSQLKHAKTAARSWENYDELERLTEIEDFSKEIFEKINLERWAVNPAVHFNEGTDFTLEDFKPVVETFHDLFSIFQCDKCGTFIHLVINGPRAEAVKCNCGNITWNLMDKNNKNI</sequence>
<dbReference type="PANTHER" id="PTHR32182">
    <property type="entry name" value="DNA REPLICATION AND REPAIR PROTEIN RECF"/>
    <property type="match status" value="1"/>
</dbReference>
<protein>
    <submittedName>
        <fullName evidence="2">AAA family ATPase</fullName>
    </submittedName>
</protein>
<proteinExistence type="predicted"/>
<dbReference type="Gene3D" id="3.40.50.300">
    <property type="entry name" value="P-loop containing nucleotide triphosphate hydrolases"/>
    <property type="match status" value="2"/>
</dbReference>
<reference evidence="3" key="1">
    <citation type="journal article" date="2022" name="Microbiol. Resour. Announc.">
        <title>Draft Genome Sequence of a Methanogenic Archaeon from West Spitsbergen Permafrost.</title>
        <authorList>
            <person name="Trubitsyn V."/>
            <person name="Rivkina E."/>
            <person name="Shcherbakova V."/>
        </authorList>
    </citation>
    <scope>NUCLEOTIDE SEQUENCE [LARGE SCALE GENOMIC DNA]</scope>
    <source>
        <strain evidence="3">VT</strain>
    </source>
</reference>
<dbReference type="RefSeq" id="WP_223790276.1">
    <property type="nucleotide sequence ID" value="NZ_JAIOUQ010000002.1"/>
</dbReference>
<dbReference type="Proteomes" id="UP000825933">
    <property type="component" value="Unassembled WGS sequence"/>
</dbReference>
<dbReference type="GO" id="GO:0000731">
    <property type="term" value="P:DNA synthesis involved in DNA repair"/>
    <property type="evidence" value="ECO:0007669"/>
    <property type="project" value="TreeGrafter"/>
</dbReference>
<dbReference type="InterPro" id="IPR027417">
    <property type="entry name" value="P-loop_NTPase"/>
</dbReference>
<dbReference type="InterPro" id="IPR003395">
    <property type="entry name" value="RecF/RecN/SMC_N"/>
</dbReference>
<dbReference type="GO" id="GO:0006302">
    <property type="term" value="P:double-strand break repair"/>
    <property type="evidence" value="ECO:0007669"/>
    <property type="project" value="TreeGrafter"/>
</dbReference>
<dbReference type="PANTHER" id="PTHR32182:SF0">
    <property type="entry name" value="DNA REPLICATION AND REPAIR PROTEIN RECF"/>
    <property type="match status" value="1"/>
</dbReference>
<dbReference type="SUPFAM" id="SSF52540">
    <property type="entry name" value="P-loop containing nucleoside triphosphate hydrolases"/>
    <property type="match status" value="1"/>
</dbReference>
<evidence type="ECO:0000313" key="2">
    <source>
        <dbReference type="EMBL" id="MBZ2164594.1"/>
    </source>
</evidence>
<feature type="domain" description="RecF/RecN/SMC N-terminal" evidence="1">
    <location>
        <begin position="3"/>
        <end position="616"/>
    </location>
</feature>
<organism evidence="2 3">
    <name type="scientific">Methanobacterium spitsbergense</name>
    <dbReference type="NCBI Taxonomy" id="2874285"/>
    <lineage>
        <taxon>Archaea</taxon>
        <taxon>Methanobacteriati</taxon>
        <taxon>Methanobacteriota</taxon>
        <taxon>Methanomada group</taxon>
        <taxon>Methanobacteria</taxon>
        <taxon>Methanobacteriales</taxon>
        <taxon>Methanobacteriaceae</taxon>
        <taxon>Methanobacterium</taxon>
    </lineage>
</organism>
<evidence type="ECO:0000313" key="3">
    <source>
        <dbReference type="Proteomes" id="UP000825933"/>
    </source>
</evidence>
<dbReference type="EMBL" id="JAIOUQ010000002">
    <property type="protein sequence ID" value="MBZ2164594.1"/>
    <property type="molecule type" value="Genomic_DNA"/>
</dbReference>
<comment type="caution">
    <text evidence="2">The sequence shown here is derived from an EMBL/GenBank/DDBJ whole genome shotgun (WGS) entry which is preliminary data.</text>
</comment>
<keyword evidence="3" id="KW-1185">Reference proteome</keyword>
<gene>
    <name evidence="2" type="ORF">K8N75_00805</name>
</gene>
<accession>A0A8T5ULN4</accession>
<name>A0A8T5ULN4_9EURY</name>